<proteinExistence type="predicted"/>
<dbReference type="InterPro" id="IPR036291">
    <property type="entry name" value="NAD(P)-bd_dom_sf"/>
</dbReference>
<reference evidence="3" key="1">
    <citation type="submission" date="2016-06" db="EMBL/GenBank/DDBJ databases">
        <authorList>
            <person name="Varghese N."/>
        </authorList>
    </citation>
    <scope>NUCLEOTIDE SEQUENCE [LARGE SCALE GENOMIC DNA]</scope>
    <source>
        <strain evidence="3">DSM 45555</strain>
    </source>
</reference>
<evidence type="ECO:0000313" key="2">
    <source>
        <dbReference type="EMBL" id="SCF39511.1"/>
    </source>
</evidence>
<name>A0A1C5A340_9ACTN</name>
<dbReference type="Proteomes" id="UP000198551">
    <property type="component" value="Unassembled WGS sequence"/>
</dbReference>
<feature type="domain" description="CoA-binding" evidence="1">
    <location>
        <begin position="8"/>
        <end position="100"/>
    </location>
</feature>
<evidence type="ECO:0000313" key="3">
    <source>
        <dbReference type="Proteomes" id="UP000198551"/>
    </source>
</evidence>
<dbReference type="EMBL" id="FMCV01000023">
    <property type="protein sequence ID" value="SCF39511.1"/>
    <property type="molecule type" value="Genomic_DNA"/>
</dbReference>
<dbReference type="PANTHER" id="PTHR33303:SF2">
    <property type="entry name" value="COA-BINDING DOMAIN-CONTAINING PROTEIN"/>
    <property type="match status" value="1"/>
</dbReference>
<sequence length="140" mass="15033">MRSAQQILADSAVIAVVGASRDPGKAAHRVPLEMQRHGWRIIPVNPTVDKLFGEKAYPTLADIPHPVDLVDVFRPARDAVDVVRQAVAIGAPAVWLQLGIFSDEARRIAEEAGLDYVEDRCLIVERAAGGLTRTSGGTSA</sequence>
<dbReference type="PANTHER" id="PTHR33303">
    <property type="entry name" value="CYTOPLASMIC PROTEIN-RELATED"/>
    <property type="match status" value="1"/>
</dbReference>
<gene>
    <name evidence="2" type="ORF">GA0070215_12385</name>
</gene>
<dbReference type="InterPro" id="IPR003781">
    <property type="entry name" value="CoA-bd"/>
</dbReference>
<keyword evidence="3" id="KW-1185">Reference proteome</keyword>
<dbReference type="SUPFAM" id="SSF51735">
    <property type="entry name" value="NAD(P)-binding Rossmann-fold domains"/>
    <property type="match status" value="1"/>
</dbReference>
<organism evidence="2 3">
    <name type="scientific">Micromonospora marina</name>
    <dbReference type="NCBI Taxonomy" id="307120"/>
    <lineage>
        <taxon>Bacteria</taxon>
        <taxon>Bacillati</taxon>
        <taxon>Actinomycetota</taxon>
        <taxon>Actinomycetes</taxon>
        <taxon>Micromonosporales</taxon>
        <taxon>Micromonosporaceae</taxon>
        <taxon>Micromonospora</taxon>
    </lineage>
</organism>
<dbReference type="AlphaFoldDB" id="A0A1C5A340"/>
<dbReference type="RefSeq" id="WP_091049578.1">
    <property type="nucleotide sequence ID" value="NZ_FMCV01000023.1"/>
</dbReference>
<dbReference type="SMART" id="SM00881">
    <property type="entry name" value="CoA_binding"/>
    <property type="match status" value="1"/>
</dbReference>
<protein>
    <recommendedName>
        <fullName evidence="1">CoA-binding domain-containing protein</fullName>
    </recommendedName>
</protein>
<evidence type="ECO:0000259" key="1">
    <source>
        <dbReference type="SMART" id="SM00881"/>
    </source>
</evidence>
<dbReference type="Gene3D" id="3.40.50.720">
    <property type="entry name" value="NAD(P)-binding Rossmann-like Domain"/>
    <property type="match status" value="1"/>
</dbReference>
<dbReference type="Pfam" id="PF13380">
    <property type="entry name" value="CoA_binding_2"/>
    <property type="match status" value="1"/>
</dbReference>
<accession>A0A1C5A340</accession>